<dbReference type="SMART" id="SM00363">
    <property type="entry name" value="S4"/>
    <property type="match status" value="1"/>
</dbReference>
<evidence type="ECO:0000256" key="1">
    <source>
        <dbReference type="ARBA" id="ARBA00007500"/>
    </source>
</evidence>
<comment type="similarity">
    <text evidence="1 7">Belongs to the eukaryotic ribosomal protein eS4 family.</text>
</comment>
<evidence type="ECO:0000256" key="6">
    <source>
        <dbReference type="ARBA" id="ARBA00035272"/>
    </source>
</evidence>
<proteinExistence type="inferred from homology"/>
<gene>
    <name evidence="7" type="primary">rps4e</name>
</gene>
<dbReference type="Pfam" id="PF00900">
    <property type="entry name" value="Ribosomal_S4e"/>
    <property type="match status" value="1"/>
</dbReference>
<dbReference type="GO" id="GO:0022627">
    <property type="term" value="C:cytosolic small ribosomal subunit"/>
    <property type="evidence" value="ECO:0007669"/>
    <property type="project" value="TreeGrafter"/>
</dbReference>
<feature type="domain" description="RNA-binding S4" evidence="8">
    <location>
        <begin position="38"/>
        <end position="97"/>
    </location>
</feature>
<dbReference type="InterPro" id="IPR014722">
    <property type="entry name" value="Rib_uL2_dom2"/>
</dbReference>
<evidence type="ECO:0000256" key="7">
    <source>
        <dbReference type="HAMAP-Rule" id="MF_00485"/>
    </source>
</evidence>
<dbReference type="PANTHER" id="PTHR11581:SF0">
    <property type="entry name" value="SMALL RIBOSOMAL SUBUNIT PROTEIN ES4"/>
    <property type="match status" value="1"/>
</dbReference>
<dbReference type="InterPro" id="IPR038237">
    <property type="entry name" value="Ribosomal_eS4_central_sf"/>
</dbReference>
<dbReference type="Gene3D" id="3.10.290.10">
    <property type="entry name" value="RNA-binding S4 domain"/>
    <property type="match status" value="1"/>
</dbReference>
<evidence type="ECO:0000259" key="8">
    <source>
        <dbReference type="SMART" id="SM00363"/>
    </source>
</evidence>
<keyword evidence="5 7" id="KW-0687">Ribonucleoprotein</keyword>
<dbReference type="InterPro" id="IPR013845">
    <property type="entry name" value="Ribosomal_eS4_central_region"/>
</dbReference>
<dbReference type="SUPFAM" id="SSF55174">
    <property type="entry name" value="Alpha-L RNA-binding motif"/>
    <property type="match status" value="1"/>
</dbReference>
<reference evidence="9" key="1">
    <citation type="journal article" date="2015" name="ISME J.">
        <title>Aquifer environment selects for microbial species cohorts in sediment and groundwater.</title>
        <authorList>
            <person name="Hug L.A."/>
            <person name="Thomas B.C."/>
            <person name="Brown C.T."/>
            <person name="Frischkorn K.R."/>
            <person name="Williams K.H."/>
            <person name="Tringe S.G."/>
            <person name="Banfield J.F."/>
        </authorList>
    </citation>
    <scope>NUCLEOTIDE SEQUENCE</scope>
</reference>
<keyword evidence="3 7" id="KW-0694">RNA-binding</keyword>
<dbReference type="PIRSF" id="PIRSF002116">
    <property type="entry name" value="Ribosomal_S4"/>
    <property type="match status" value="1"/>
</dbReference>
<dbReference type="GO" id="GO:0006412">
    <property type="term" value="P:translation"/>
    <property type="evidence" value="ECO:0007669"/>
    <property type="project" value="UniProtKB-UniRule"/>
</dbReference>
<sequence length="237" mass="26281">MKKHLKRLPAPRTWKLARKEFVWAYKPRPGPHPQARSLPLASVLRDSLHLAEKAREAERVIFSRSILVDGRAVTDPKFPVGLMDVVTIGPTKANFRMMIDTRGKLTLVPIDAAEAAWKLCRVEDRGTVTGGKAQLRLHDGRTVVLPKHEYATGMTVKVALPRQRILGALPLAQGHIALLTGGQHAGQLVHVDRVERTRNPRANLVHFKEGFSTVIDYVFVVGTETPEIRVPEGQAVA</sequence>
<evidence type="ECO:0000256" key="3">
    <source>
        <dbReference type="ARBA" id="ARBA00022884"/>
    </source>
</evidence>
<dbReference type="PROSITE" id="PS50889">
    <property type="entry name" value="S4"/>
    <property type="match status" value="1"/>
</dbReference>
<dbReference type="FunFam" id="3.10.290.10:FF:000002">
    <property type="entry name" value="40S ribosomal protein S4"/>
    <property type="match status" value="1"/>
</dbReference>
<dbReference type="InterPro" id="IPR002942">
    <property type="entry name" value="S4_RNA-bd"/>
</dbReference>
<evidence type="ECO:0000256" key="5">
    <source>
        <dbReference type="ARBA" id="ARBA00023274"/>
    </source>
</evidence>
<organism evidence="9">
    <name type="scientific">uncultured euryarchaeote Rifle_16ft_4_minimus_37789</name>
    <dbReference type="NCBI Taxonomy" id="1665195"/>
    <lineage>
        <taxon>Archaea</taxon>
        <taxon>Methanobacteriati</taxon>
        <taxon>Methanobacteriota</taxon>
        <taxon>environmental samples</taxon>
    </lineage>
</organism>
<dbReference type="HAMAP" id="MF_00485">
    <property type="entry name" value="Ribosomal_eS4"/>
    <property type="match status" value="1"/>
</dbReference>
<dbReference type="AlphaFoldDB" id="A0A0H4T8U2"/>
<keyword evidence="2" id="KW-0699">rRNA-binding</keyword>
<dbReference type="CDD" id="cd00165">
    <property type="entry name" value="S4"/>
    <property type="match status" value="1"/>
</dbReference>
<dbReference type="GO" id="GO:0003735">
    <property type="term" value="F:structural constituent of ribosome"/>
    <property type="evidence" value="ECO:0007669"/>
    <property type="project" value="InterPro"/>
</dbReference>
<dbReference type="InterPro" id="IPR013843">
    <property type="entry name" value="Ribosomal_eS4_N"/>
</dbReference>
<dbReference type="Pfam" id="PF01479">
    <property type="entry name" value="S4"/>
    <property type="match status" value="1"/>
</dbReference>
<dbReference type="PANTHER" id="PTHR11581">
    <property type="entry name" value="30S/40S RIBOSOMAL PROTEIN S4"/>
    <property type="match status" value="1"/>
</dbReference>
<evidence type="ECO:0000256" key="2">
    <source>
        <dbReference type="ARBA" id="ARBA00022730"/>
    </source>
</evidence>
<evidence type="ECO:0000256" key="4">
    <source>
        <dbReference type="ARBA" id="ARBA00022980"/>
    </source>
</evidence>
<dbReference type="InterPro" id="IPR000876">
    <property type="entry name" value="Ribosomal_eS4"/>
</dbReference>
<dbReference type="GO" id="GO:0019843">
    <property type="term" value="F:rRNA binding"/>
    <property type="evidence" value="ECO:0007669"/>
    <property type="project" value="UniProtKB-KW"/>
</dbReference>
<evidence type="ECO:0000313" key="9">
    <source>
        <dbReference type="EMBL" id="AKQ02867.1"/>
    </source>
</evidence>
<accession>A0A0H4T8U2</accession>
<dbReference type="InterPro" id="IPR036986">
    <property type="entry name" value="S4_RNA-bd_sf"/>
</dbReference>
<dbReference type="EMBL" id="KT007004">
    <property type="protein sequence ID" value="AKQ02867.1"/>
    <property type="molecule type" value="Genomic_DNA"/>
</dbReference>
<dbReference type="Gene3D" id="2.30.30.30">
    <property type="match status" value="1"/>
</dbReference>
<protein>
    <recommendedName>
        <fullName evidence="6 7">Small ribosomal subunit protein eS4</fullName>
    </recommendedName>
</protein>
<dbReference type="Pfam" id="PF08071">
    <property type="entry name" value="RS4NT"/>
    <property type="match status" value="1"/>
</dbReference>
<dbReference type="NCBIfam" id="NF003312">
    <property type="entry name" value="PRK04313.1"/>
    <property type="match status" value="1"/>
</dbReference>
<keyword evidence="4 7" id="KW-0689">Ribosomal protein</keyword>
<name>A0A0H4T8U2_9EURY</name>
<dbReference type="Gene3D" id="2.40.50.740">
    <property type="match status" value="1"/>
</dbReference>